<name>A0A0G3W8X9_9CLOT</name>
<dbReference type="SUPFAM" id="SSF52172">
    <property type="entry name" value="CheY-like"/>
    <property type="match status" value="1"/>
</dbReference>
<dbReference type="Pfam" id="PF00072">
    <property type="entry name" value="Response_reg"/>
    <property type="match status" value="1"/>
</dbReference>
<dbReference type="SMART" id="SM00850">
    <property type="entry name" value="LytTR"/>
    <property type="match status" value="1"/>
</dbReference>
<dbReference type="InterPro" id="IPR046947">
    <property type="entry name" value="LytR-like"/>
</dbReference>
<evidence type="ECO:0000313" key="6">
    <source>
        <dbReference type="EMBL" id="AKL94325.1"/>
    </source>
</evidence>
<dbReference type="EMBL" id="CP009687">
    <property type="protein sequence ID" value="AKL94325.1"/>
    <property type="molecule type" value="Genomic_DNA"/>
</dbReference>
<dbReference type="Gene3D" id="3.40.50.2300">
    <property type="match status" value="1"/>
</dbReference>
<evidence type="ECO:0000259" key="4">
    <source>
        <dbReference type="PROSITE" id="PS50110"/>
    </source>
</evidence>
<dbReference type="STRING" id="84022.CACET_c08160"/>
<dbReference type="RefSeq" id="WP_082058277.1">
    <property type="nucleotide sequence ID" value="NZ_CP009687.1"/>
</dbReference>
<proteinExistence type="predicted"/>
<dbReference type="OrthoDB" id="9809318at2"/>
<evidence type="ECO:0000259" key="5">
    <source>
        <dbReference type="PROSITE" id="PS50930"/>
    </source>
</evidence>
<dbReference type="PANTHER" id="PTHR37299">
    <property type="entry name" value="TRANSCRIPTIONAL REGULATOR-RELATED"/>
    <property type="match status" value="1"/>
</dbReference>
<dbReference type="Gene3D" id="2.40.50.1020">
    <property type="entry name" value="LytTr DNA-binding domain"/>
    <property type="match status" value="1"/>
</dbReference>
<evidence type="ECO:0000256" key="2">
    <source>
        <dbReference type="ARBA" id="ARBA00024867"/>
    </source>
</evidence>
<dbReference type="KEGG" id="cace:CACET_c08160"/>
<dbReference type="CDD" id="cd00156">
    <property type="entry name" value="REC"/>
    <property type="match status" value="1"/>
</dbReference>
<evidence type="ECO:0000256" key="3">
    <source>
        <dbReference type="PROSITE-ProRule" id="PRU00169"/>
    </source>
</evidence>
<organism evidence="6 7">
    <name type="scientific">Clostridium aceticum</name>
    <dbReference type="NCBI Taxonomy" id="84022"/>
    <lineage>
        <taxon>Bacteria</taxon>
        <taxon>Bacillati</taxon>
        <taxon>Bacillota</taxon>
        <taxon>Clostridia</taxon>
        <taxon>Eubacteriales</taxon>
        <taxon>Clostridiaceae</taxon>
        <taxon>Clostridium</taxon>
    </lineage>
</organism>
<comment type="function">
    <text evidence="2">May play the central regulatory role in sporulation. It may be an element of the effector pathway responsible for the activation of sporulation genes in response to nutritional stress. Spo0A may act in concert with spo0H (a sigma factor) to control the expression of some genes that are critical to the sporulation process.</text>
</comment>
<dbReference type="InterPro" id="IPR011006">
    <property type="entry name" value="CheY-like_superfamily"/>
</dbReference>
<sequence length="235" mass="27389">MGKILIVEDDPIISKGLAELAQSIHSELELIITEYAEEALNCAKKDVIDAFFLDIQLKDYSGLLLGKKIREIDAYKLTPIVFITAIPTRELLAYKEIHCYDYIVKPFTEEEVTKVFQTIIRHGINKKEEKKPMLKLKQKVYSYLIKQEEIIYIESISRKLLIVTVKEKFIVSTYTLNQILDKLTEDFLQCHKGYIVNINYVKKIDKLNNLIQLKETDFRIPIGRKYKEILVGKCI</sequence>
<gene>
    <name evidence="6" type="ORF">CACET_c08160</name>
</gene>
<dbReference type="InterPro" id="IPR001789">
    <property type="entry name" value="Sig_transdc_resp-reg_receiver"/>
</dbReference>
<dbReference type="Proteomes" id="UP000035704">
    <property type="component" value="Chromosome"/>
</dbReference>
<evidence type="ECO:0000313" key="7">
    <source>
        <dbReference type="Proteomes" id="UP000035704"/>
    </source>
</evidence>
<dbReference type="GO" id="GO:0003677">
    <property type="term" value="F:DNA binding"/>
    <property type="evidence" value="ECO:0007669"/>
    <property type="project" value="InterPro"/>
</dbReference>
<dbReference type="PROSITE" id="PS50110">
    <property type="entry name" value="RESPONSE_REGULATORY"/>
    <property type="match status" value="1"/>
</dbReference>
<feature type="domain" description="HTH LytTR-type" evidence="5">
    <location>
        <begin position="134"/>
        <end position="226"/>
    </location>
</feature>
<protein>
    <recommendedName>
        <fullName evidence="1">Stage 0 sporulation protein A homolog</fullName>
    </recommendedName>
</protein>
<dbReference type="InterPro" id="IPR007492">
    <property type="entry name" value="LytTR_DNA-bd_dom"/>
</dbReference>
<dbReference type="GO" id="GO:0000156">
    <property type="term" value="F:phosphorelay response regulator activity"/>
    <property type="evidence" value="ECO:0007669"/>
    <property type="project" value="InterPro"/>
</dbReference>
<feature type="modified residue" description="4-aspartylphosphate" evidence="3">
    <location>
        <position position="54"/>
    </location>
</feature>
<reference evidence="6 7" key="1">
    <citation type="submission" date="2014-10" db="EMBL/GenBank/DDBJ databases">
        <title>Genome sequence of Clostridium aceticum DSM 1496.</title>
        <authorList>
            <person name="Poehlein A."/>
            <person name="Schiel-Bengelsdorf B."/>
            <person name="Gottschalk G."/>
            <person name="Duerre P."/>
            <person name="Daniel R."/>
        </authorList>
    </citation>
    <scope>NUCLEOTIDE SEQUENCE [LARGE SCALE GENOMIC DNA]</scope>
    <source>
        <strain evidence="6 7">DSM 1496</strain>
    </source>
</reference>
<dbReference type="PANTHER" id="PTHR37299:SF1">
    <property type="entry name" value="STAGE 0 SPORULATION PROTEIN A HOMOLOG"/>
    <property type="match status" value="1"/>
</dbReference>
<evidence type="ECO:0000256" key="1">
    <source>
        <dbReference type="ARBA" id="ARBA00018672"/>
    </source>
</evidence>
<keyword evidence="3" id="KW-0597">Phosphoprotein</keyword>
<dbReference type="SMART" id="SM00448">
    <property type="entry name" value="REC"/>
    <property type="match status" value="1"/>
</dbReference>
<keyword evidence="7" id="KW-1185">Reference proteome</keyword>
<dbReference type="PATRIC" id="fig|84022.6.peg.832"/>
<feature type="domain" description="Response regulatory" evidence="4">
    <location>
        <begin position="3"/>
        <end position="120"/>
    </location>
</feature>
<dbReference type="Pfam" id="PF04397">
    <property type="entry name" value="LytTR"/>
    <property type="match status" value="1"/>
</dbReference>
<accession>A0A0G3W8X9</accession>
<dbReference type="AlphaFoldDB" id="A0A0G3W8X9"/>
<dbReference type="PROSITE" id="PS50930">
    <property type="entry name" value="HTH_LYTTR"/>
    <property type="match status" value="1"/>
</dbReference>